<dbReference type="GO" id="GO:0009103">
    <property type="term" value="P:lipopolysaccharide biosynthetic process"/>
    <property type="evidence" value="ECO:0007669"/>
    <property type="project" value="TreeGrafter"/>
</dbReference>
<evidence type="ECO:0000259" key="3">
    <source>
        <dbReference type="Pfam" id="PF13439"/>
    </source>
</evidence>
<proteinExistence type="predicted"/>
<evidence type="ECO:0000313" key="5">
    <source>
        <dbReference type="Proteomes" id="UP000540519"/>
    </source>
</evidence>
<feature type="domain" description="Glycosyl transferase family 1" evidence="2">
    <location>
        <begin position="193"/>
        <end position="347"/>
    </location>
</feature>
<feature type="domain" description="Glycosyltransferase subfamily 4-like N-terminal" evidence="3">
    <location>
        <begin position="19"/>
        <end position="174"/>
    </location>
</feature>
<evidence type="ECO:0000313" key="4">
    <source>
        <dbReference type="EMBL" id="MUH35441.1"/>
    </source>
</evidence>
<keyword evidence="5" id="KW-1185">Reference proteome</keyword>
<dbReference type="InterPro" id="IPR028098">
    <property type="entry name" value="Glyco_trans_4-like_N"/>
</dbReference>
<dbReference type="GO" id="GO:0016757">
    <property type="term" value="F:glycosyltransferase activity"/>
    <property type="evidence" value="ECO:0007669"/>
    <property type="project" value="InterPro"/>
</dbReference>
<dbReference type="InterPro" id="IPR001296">
    <property type="entry name" value="Glyco_trans_1"/>
</dbReference>
<dbReference type="PANTHER" id="PTHR46401">
    <property type="entry name" value="GLYCOSYLTRANSFERASE WBBK-RELATED"/>
    <property type="match status" value="1"/>
</dbReference>
<dbReference type="AlphaFoldDB" id="A0A7X2ZS77"/>
<evidence type="ECO:0000256" key="1">
    <source>
        <dbReference type="ARBA" id="ARBA00022679"/>
    </source>
</evidence>
<dbReference type="Pfam" id="PF13439">
    <property type="entry name" value="Glyco_transf_4"/>
    <property type="match status" value="1"/>
</dbReference>
<dbReference type="SUPFAM" id="SSF53756">
    <property type="entry name" value="UDP-Glycosyltransferase/glycogen phosphorylase"/>
    <property type="match status" value="1"/>
</dbReference>
<dbReference type="RefSeq" id="WP_038237294.1">
    <property type="nucleotide sequence ID" value="NZ_RCNR01000008.1"/>
</dbReference>
<reference evidence="4 5" key="1">
    <citation type="journal article" date="2019" name="Mar. Drugs">
        <title>Comparative Genomics and CAZyme Genome Repertoires of Marine Zobellia amurskyensis KMM 3526(T) and Zobellia laminariae KMM 3676(T).</title>
        <authorList>
            <person name="Chernysheva N."/>
            <person name="Bystritskaya E."/>
            <person name="Stenkova A."/>
            <person name="Golovkin I."/>
            <person name="Nedashkovskaya O."/>
            <person name="Isaeva M."/>
        </authorList>
    </citation>
    <scope>NUCLEOTIDE SEQUENCE [LARGE SCALE GENOMIC DNA]</scope>
    <source>
        <strain evidence="4 5">KMM 3526</strain>
    </source>
</reference>
<dbReference type="CDD" id="cd03801">
    <property type="entry name" value="GT4_PimA-like"/>
    <property type="match status" value="1"/>
</dbReference>
<name>A0A7X2ZS77_9FLAO</name>
<organism evidence="4 5">
    <name type="scientific">Zobellia amurskyensis</name>
    <dbReference type="NCBI Taxonomy" id="248905"/>
    <lineage>
        <taxon>Bacteria</taxon>
        <taxon>Pseudomonadati</taxon>
        <taxon>Bacteroidota</taxon>
        <taxon>Flavobacteriia</taxon>
        <taxon>Flavobacteriales</taxon>
        <taxon>Flavobacteriaceae</taxon>
        <taxon>Zobellia</taxon>
    </lineage>
</organism>
<dbReference type="EMBL" id="RCNR01000008">
    <property type="protein sequence ID" value="MUH35441.1"/>
    <property type="molecule type" value="Genomic_DNA"/>
</dbReference>
<accession>A0A7X2ZS77</accession>
<dbReference type="Pfam" id="PF00534">
    <property type="entry name" value="Glycos_transf_1"/>
    <property type="match status" value="1"/>
</dbReference>
<protein>
    <submittedName>
        <fullName evidence="4">Glycosyltransferase</fullName>
    </submittedName>
</protein>
<sequence length="370" mass="42396">MAVKKKIAFFGIKYFPSRGGTSRVAENMILNLVDKYDITVYCYKNEKAKNHIEGVNVIEFSEIKLGSLGVFIYYWMCCMHIKIKGKYDIIHAHKIDSFFFLNALSKEAKVVATAHEAPYKRDKWGKVAKWFFKISEKRFLNFSGTKTAISKPLCEFYKENNNVVVKFIPNGINLMGKIDYEGAKSFWPKNLGYDEPFVLFAARRIMGTKGLHTMLKAYKKIDYKGNIFVAGELDNYPTYIKQIKELGKGLNVHFLGFVSPLPTLLALVEQSEYFIFPSETEGMSIMLLEVASAGKPIIASDIPENTQVFDDNHVLYFQNKNVDDLAEKLVWAENSSEDFEVLGKHAKAKVESQYTWDRITHEYCAIYDSI</sequence>
<evidence type="ECO:0000259" key="2">
    <source>
        <dbReference type="Pfam" id="PF00534"/>
    </source>
</evidence>
<dbReference type="Gene3D" id="3.40.50.2000">
    <property type="entry name" value="Glycogen Phosphorylase B"/>
    <property type="match status" value="2"/>
</dbReference>
<keyword evidence="1 4" id="KW-0808">Transferase</keyword>
<dbReference type="Proteomes" id="UP000540519">
    <property type="component" value="Unassembled WGS sequence"/>
</dbReference>
<comment type="caution">
    <text evidence="4">The sequence shown here is derived from an EMBL/GenBank/DDBJ whole genome shotgun (WGS) entry which is preliminary data.</text>
</comment>
<dbReference type="OrthoDB" id="9811239at2"/>
<gene>
    <name evidence="4" type="ORF">D9O36_06285</name>
</gene>
<dbReference type="PANTHER" id="PTHR46401:SF2">
    <property type="entry name" value="GLYCOSYLTRANSFERASE WBBK-RELATED"/>
    <property type="match status" value="1"/>
</dbReference>